<evidence type="ECO:0000313" key="1">
    <source>
        <dbReference type="EMBL" id="VFJ14216.1"/>
    </source>
</evidence>
<keyword evidence="2" id="KW-1185">Reference proteome</keyword>
<gene>
    <name evidence="1" type="ORF">NFRAN_1894</name>
</gene>
<name>A0A484IH15_9ARCH</name>
<evidence type="ECO:0000313" key="2">
    <source>
        <dbReference type="Proteomes" id="UP000294299"/>
    </source>
</evidence>
<proteinExistence type="predicted"/>
<reference evidence="1 2" key="1">
    <citation type="submission" date="2019-02" db="EMBL/GenBank/DDBJ databases">
        <authorList>
            <person name="Lehtovirta-Morley E L."/>
        </authorList>
    </citation>
    <scope>NUCLEOTIDE SEQUENCE [LARGE SCALE GENOMIC DNA]</scope>
    <source>
        <strain evidence="1">NFRAN1</strain>
    </source>
</reference>
<accession>A0A484IH15</accession>
<dbReference type="EMBL" id="LR216287">
    <property type="protein sequence ID" value="VFJ14216.1"/>
    <property type="molecule type" value="Genomic_DNA"/>
</dbReference>
<sequence>MIDKIKNLTIINQSRNAIFVIHCVGGTVMNVKLIFVKTILFNIKKEVCVRKLYSDWKLEQNSFSL</sequence>
<protein>
    <submittedName>
        <fullName evidence="1">Uncharacterized protein</fullName>
    </submittedName>
</protein>
<organism evidence="1 2">
    <name type="scientific">Candidatus Nitrosocosmicus franklandianus</name>
    <dbReference type="NCBI Taxonomy" id="1798806"/>
    <lineage>
        <taxon>Archaea</taxon>
        <taxon>Nitrososphaerota</taxon>
        <taxon>Nitrososphaeria</taxon>
        <taxon>Nitrososphaerales</taxon>
        <taxon>Nitrososphaeraceae</taxon>
        <taxon>Candidatus Nitrosocosmicus</taxon>
    </lineage>
</organism>
<dbReference type="Proteomes" id="UP000294299">
    <property type="component" value="Chromosome NFRAN"/>
</dbReference>
<dbReference type="KEGG" id="nfn:NFRAN_1894"/>
<dbReference type="AlphaFoldDB" id="A0A484IH15"/>